<keyword evidence="1" id="KW-0732">Signal</keyword>
<evidence type="ECO:0000313" key="2">
    <source>
        <dbReference type="EMBL" id="OXA55201.1"/>
    </source>
</evidence>
<evidence type="ECO:0000256" key="1">
    <source>
        <dbReference type="SAM" id="SignalP"/>
    </source>
</evidence>
<dbReference type="PROSITE" id="PS50231">
    <property type="entry name" value="RICIN_B_LECTIN"/>
    <property type="match status" value="1"/>
</dbReference>
<name>A0A226EEE8_FOLCA</name>
<dbReference type="OMA" id="WRICTSK"/>
<keyword evidence="3" id="KW-1185">Reference proteome</keyword>
<comment type="caution">
    <text evidence="2">The sequence shown here is derived from an EMBL/GenBank/DDBJ whole genome shotgun (WGS) entry which is preliminary data.</text>
</comment>
<feature type="chain" id="PRO_5012217718" evidence="1">
    <location>
        <begin position="20"/>
        <end position="200"/>
    </location>
</feature>
<dbReference type="Gene3D" id="2.80.10.50">
    <property type="match status" value="1"/>
</dbReference>
<dbReference type="SUPFAM" id="SSF50370">
    <property type="entry name" value="Ricin B-like lectins"/>
    <property type="match status" value="1"/>
</dbReference>
<evidence type="ECO:0000313" key="3">
    <source>
        <dbReference type="Proteomes" id="UP000198287"/>
    </source>
</evidence>
<feature type="signal peptide" evidence="1">
    <location>
        <begin position="1"/>
        <end position="19"/>
    </location>
</feature>
<dbReference type="EMBL" id="LNIX01000004">
    <property type="protein sequence ID" value="OXA55201.1"/>
    <property type="molecule type" value="Genomic_DNA"/>
</dbReference>
<dbReference type="OrthoDB" id="10473562at2759"/>
<dbReference type="InterPro" id="IPR035992">
    <property type="entry name" value="Ricin_B-like_lectins"/>
</dbReference>
<accession>A0A226EEE8</accession>
<proteinExistence type="predicted"/>
<organism evidence="2 3">
    <name type="scientific">Folsomia candida</name>
    <name type="common">Springtail</name>
    <dbReference type="NCBI Taxonomy" id="158441"/>
    <lineage>
        <taxon>Eukaryota</taxon>
        <taxon>Metazoa</taxon>
        <taxon>Ecdysozoa</taxon>
        <taxon>Arthropoda</taxon>
        <taxon>Hexapoda</taxon>
        <taxon>Collembola</taxon>
        <taxon>Entomobryomorpha</taxon>
        <taxon>Isotomoidea</taxon>
        <taxon>Isotomidae</taxon>
        <taxon>Proisotominae</taxon>
        <taxon>Folsomia</taxon>
    </lineage>
</organism>
<sequence>MQIFAIFLVVVVVASNCNAAGVLDNFLPAMLYPVQGGTKNPNACAFNGPQDTPTLRGQNFLENFGTRSCLTFRRSQPKLPVNMGVCSWNSLPTSNQLFNFNNGNGGSIVKTVVSGVFGADTCLSATQFGGQLQAERCSVTGKDFSQTWRFTRVRQNVYQMTHVGQSKCLRVDSTRVGAVPSLVRCNTFDNFQLWRICTSK</sequence>
<gene>
    <name evidence="2" type="ORF">Fcan01_08605</name>
</gene>
<dbReference type="CDD" id="cd00161">
    <property type="entry name" value="beta-trefoil_Ricin-like"/>
    <property type="match status" value="1"/>
</dbReference>
<dbReference type="Proteomes" id="UP000198287">
    <property type="component" value="Unassembled WGS sequence"/>
</dbReference>
<protein>
    <submittedName>
        <fullName evidence="2">Uncharacterized protein</fullName>
    </submittedName>
</protein>
<reference evidence="2 3" key="1">
    <citation type="submission" date="2015-12" db="EMBL/GenBank/DDBJ databases">
        <title>The genome of Folsomia candida.</title>
        <authorList>
            <person name="Faddeeva A."/>
            <person name="Derks M.F."/>
            <person name="Anvar Y."/>
            <person name="Smit S."/>
            <person name="Van Straalen N."/>
            <person name="Roelofs D."/>
        </authorList>
    </citation>
    <scope>NUCLEOTIDE SEQUENCE [LARGE SCALE GENOMIC DNA]</scope>
    <source>
        <strain evidence="2 3">VU population</strain>
        <tissue evidence="2">Whole body</tissue>
    </source>
</reference>
<dbReference type="AlphaFoldDB" id="A0A226EEE8"/>